<dbReference type="InterPro" id="IPR008979">
    <property type="entry name" value="Galactose-bd-like_sf"/>
</dbReference>
<reference evidence="1" key="1">
    <citation type="submission" date="2019-08" db="EMBL/GenBank/DDBJ databases">
        <authorList>
            <person name="Kucharzyk K."/>
            <person name="Murdoch R.W."/>
            <person name="Higgins S."/>
            <person name="Loffler F."/>
        </authorList>
    </citation>
    <scope>NUCLEOTIDE SEQUENCE</scope>
</reference>
<dbReference type="AlphaFoldDB" id="A0A645IH55"/>
<proteinExistence type="predicted"/>
<dbReference type="SUPFAM" id="SSF49785">
    <property type="entry name" value="Galactose-binding domain-like"/>
    <property type="match status" value="1"/>
</dbReference>
<name>A0A645IH55_9ZZZZ</name>
<sequence>MRLLIGAIDDHDAVWFNGREIGRTDGSNAASAWQAERYYEIPAAAIRYGKKNTLAVKVRNTLGDGGIWRSPVAIVAAGH</sequence>
<evidence type="ECO:0000313" key="1">
    <source>
        <dbReference type="EMBL" id="MPN50628.1"/>
    </source>
</evidence>
<comment type="caution">
    <text evidence="1">The sequence shown here is derived from an EMBL/GenBank/DDBJ whole genome shotgun (WGS) entry which is preliminary data.</text>
</comment>
<protein>
    <recommendedName>
        <fullName evidence="2">Glycosyl hydrolases family 2 sugar binding domain-containing protein</fullName>
    </recommendedName>
</protein>
<gene>
    <name evidence="1" type="ORF">SDC9_198260</name>
</gene>
<organism evidence="1">
    <name type="scientific">bioreactor metagenome</name>
    <dbReference type="NCBI Taxonomy" id="1076179"/>
    <lineage>
        <taxon>unclassified sequences</taxon>
        <taxon>metagenomes</taxon>
        <taxon>ecological metagenomes</taxon>
    </lineage>
</organism>
<dbReference type="Gene3D" id="2.60.120.260">
    <property type="entry name" value="Galactose-binding domain-like"/>
    <property type="match status" value="1"/>
</dbReference>
<accession>A0A645IH55</accession>
<evidence type="ECO:0008006" key="2">
    <source>
        <dbReference type="Google" id="ProtNLM"/>
    </source>
</evidence>
<dbReference type="EMBL" id="VSSQ01114987">
    <property type="protein sequence ID" value="MPN50628.1"/>
    <property type="molecule type" value="Genomic_DNA"/>
</dbReference>